<feature type="domain" description="DUF4124" evidence="3">
    <location>
        <begin position="23"/>
        <end position="70"/>
    </location>
</feature>
<dbReference type="GO" id="GO:0008933">
    <property type="term" value="F:peptidoglycan lytic transglycosylase activity"/>
    <property type="evidence" value="ECO:0007669"/>
    <property type="project" value="InterPro"/>
</dbReference>
<dbReference type="InterPro" id="IPR000189">
    <property type="entry name" value="Transglyc_AS"/>
</dbReference>
<name>G2DFA3_9GAMM</name>
<dbReference type="InterPro" id="IPR008258">
    <property type="entry name" value="Transglycosylase_SLT_dom_1"/>
</dbReference>
<dbReference type="InterPro" id="IPR023346">
    <property type="entry name" value="Lysozyme-like_dom_sf"/>
</dbReference>
<proteinExistence type="inferred from homology"/>
<dbReference type="CDD" id="cd00254">
    <property type="entry name" value="LT-like"/>
    <property type="match status" value="1"/>
</dbReference>
<dbReference type="EMBL" id="AFOC01000067">
    <property type="protein sequence ID" value="EGV50716.1"/>
    <property type="molecule type" value="Genomic_DNA"/>
</dbReference>
<dbReference type="PANTHER" id="PTHR37423:SF2">
    <property type="entry name" value="MEMBRANE-BOUND LYTIC MUREIN TRANSGLYCOSYLASE C"/>
    <property type="match status" value="1"/>
</dbReference>
<evidence type="ECO:0000313" key="5">
    <source>
        <dbReference type="Proteomes" id="UP000004491"/>
    </source>
</evidence>
<dbReference type="PROSITE" id="PS00922">
    <property type="entry name" value="TRANSGLYCOSYLASE"/>
    <property type="match status" value="1"/>
</dbReference>
<evidence type="ECO:0000259" key="3">
    <source>
        <dbReference type="Pfam" id="PF13511"/>
    </source>
</evidence>
<reference evidence="4" key="1">
    <citation type="journal article" date="2011" name="ISME J.">
        <title>The endosymbionts of the deep-sea tubeworms Riftia pachyptila and Tevnia jerichonana share an identical physiology as revealed by proteogenomic analyses.</title>
        <authorList>
            <person name="Gardebrecht A."/>
            <person name="Markert S."/>
            <person name="Felbeck H."/>
            <person name="Thuermer A."/>
            <person name="Albrecht D."/>
            <person name="Wollherr A."/>
            <person name="Kabisch J."/>
            <person name="Lehmann R."/>
            <person name="Daniel R."/>
            <person name="Liesegang H."/>
            <person name="Hecker M."/>
            <person name="Sievert S.M."/>
            <person name="Schweder T."/>
        </authorList>
    </citation>
    <scope>NUCLEOTIDE SEQUENCE [LARGE SCALE GENOMIC DNA]</scope>
</reference>
<evidence type="ECO:0000259" key="2">
    <source>
        <dbReference type="Pfam" id="PF01464"/>
    </source>
</evidence>
<organism evidence="4 5">
    <name type="scientific">endosymbiont of Riftia pachyptila</name>
    <name type="common">vent Ph05</name>
    <dbReference type="NCBI Taxonomy" id="1048808"/>
    <lineage>
        <taxon>Bacteria</taxon>
        <taxon>Pseudomonadati</taxon>
        <taxon>Pseudomonadota</taxon>
        <taxon>Gammaproteobacteria</taxon>
        <taxon>sulfur-oxidizing symbionts</taxon>
    </lineage>
</organism>
<sequence length="214" mass="23902">MMSRGENILRGRHCRWILLSVGMLLVSTTVSADIYKYRGADGHILFSDRPMKGNYRLLWKSISKKPAKKASSKSAVNLSKNRQKLTPLIDATAKQLRLHPGLLHAIVDVESSYNPKAVSSKGAKGLMQLMPATANHYGVSDSFDPKENLKGGARYLKHLLKRFEFNLGLALAAYNAGEGTVKKYGNRIPPFPETQQYVEKVLGVYRKNRQAMLN</sequence>
<dbReference type="Gene3D" id="1.10.530.10">
    <property type="match status" value="1"/>
</dbReference>
<dbReference type="GO" id="GO:0016020">
    <property type="term" value="C:membrane"/>
    <property type="evidence" value="ECO:0007669"/>
    <property type="project" value="InterPro"/>
</dbReference>
<dbReference type="GO" id="GO:0000270">
    <property type="term" value="P:peptidoglycan metabolic process"/>
    <property type="evidence" value="ECO:0007669"/>
    <property type="project" value="InterPro"/>
</dbReference>
<dbReference type="PANTHER" id="PTHR37423">
    <property type="entry name" value="SOLUBLE LYTIC MUREIN TRANSGLYCOSYLASE-RELATED"/>
    <property type="match status" value="1"/>
</dbReference>
<feature type="domain" description="Transglycosylase SLT" evidence="2">
    <location>
        <begin position="88"/>
        <end position="186"/>
    </location>
</feature>
<accession>G2DFA3</accession>
<comment type="similarity">
    <text evidence="1">Belongs to the transglycosylase Slt family.</text>
</comment>
<dbReference type="SUPFAM" id="SSF53955">
    <property type="entry name" value="Lysozyme-like"/>
    <property type="match status" value="1"/>
</dbReference>
<comment type="caution">
    <text evidence="4">The sequence shown here is derived from an EMBL/GenBank/DDBJ whole genome shotgun (WGS) entry which is preliminary data.</text>
</comment>
<gene>
    <name evidence="4" type="ORF">Rifp1Sym_cn00170</name>
</gene>
<protein>
    <submittedName>
        <fullName evidence="4">Lytic transglycosylase, catalytic</fullName>
    </submittedName>
</protein>
<dbReference type="InterPro" id="IPR025392">
    <property type="entry name" value="DUF4124"/>
</dbReference>
<evidence type="ECO:0000256" key="1">
    <source>
        <dbReference type="ARBA" id="ARBA00007734"/>
    </source>
</evidence>
<evidence type="ECO:0000313" key="4">
    <source>
        <dbReference type="EMBL" id="EGV50716.1"/>
    </source>
</evidence>
<keyword evidence="5" id="KW-1185">Reference proteome</keyword>
<dbReference type="AlphaFoldDB" id="G2DFA3"/>
<dbReference type="Proteomes" id="UP000004491">
    <property type="component" value="Unassembled WGS sequence"/>
</dbReference>
<dbReference type="Pfam" id="PF01464">
    <property type="entry name" value="SLT"/>
    <property type="match status" value="1"/>
</dbReference>
<dbReference type="Pfam" id="PF13511">
    <property type="entry name" value="DUF4124"/>
    <property type="match status" value="1"/>
</dbReference>